<feature type="transmembrane region" description="Helical" evidence="1">
    <location>
        <begin position="129"/>
        <end position="148"/>
    </location>
</feature>
<evidence type="ECO:0000256" key="1">
    <source>
        <dbReference type="SAM" id="Phobius"/>
    </source>
</evidence>
<feature type="transmembrane region" description="Helical" evidence="1">
    <location>
        <begin position="21"/>
        <end position="42"/>
    </location>
</feature>
<feature type="transmembrane region" description="Helical" evidence="1">
    <location>
        <begin position="168"/>
        <end position="188"/>
    </location>
</feature>
<keyword evidence="3" id="KW-1185">Reference proteome</keyword>
<dbReference type="InterPro" id="IPR009339">
    <property type="entry name" value="DUF998"/>
</dbReference>
<dbReference type="EMBL" id="FPJG01000006">
    <property type="protein sequence ID" value="SFW74940.1"/>
    <property type="molecule type" value="Genomic_DNA"/>
</dbReference>
<feature type="transmembrane region" description="Helical" evidence="1">
    <location>
        <begin position="94"/>
        <end position="114"/>
    </location>
</feature>
<gene>
    <name evidence="2" type="ORF">SAMN04489730_3855</name>
</gene>
<protein>
    <recommendedName>
        <fullName evidence="4">DUF998 domain-containing protein</fullName>
    </recommendedName>
</protein>
<dbReference type="STRING" id="546364.SAMN04489730_3855"/>
<dbReference type="Proteomes" id="UP000182740">
    <property type="component" value="Unassembled WGS sequence"/>
</dbReference>
<evidence type="ECO:0000313" key="2">
    <source>
        <dbReference type="EMBL" id="SFW74940.1"/>
    </source>
</evidence>
<proteinExistence type="predicted"/>
<sequence>MSLPMPSSVAAALSAAGRCRVGVLAAQAVFTVAGMLLVVLHVDRRWGPINPATAMLSDYAWCPGWWMWDAALALIATGSAVVLAVLYRRRVLMGWPAVSAMAAWCLSVSAVAVFSKDPQGGAVTPTGKAHLYATAVSCVSLPMAGWLLGRRHRHEPRWRRSAAWSRRLALATIPFFLPFIVPFIANVLLGGHLPTVATGLVERMMAALELALLVVLARWVRPAGTEDTAPGSAGAAGALGR</sequence>
<evidence type="ECO:0000313" key="3">
    <source>
        <dbReference type="Proteomes" id="UP000182740"/>
    </source>
</evidence>
<keyword evidence="1" id="KW-0812">Transmembrane</keyword>
<accession>A0A1K1RT30</accession>
<organism evidence="2 3">
    <name type="scientific">Amycolatopsis australiensis</name>
    <dbReference type="NCBI Taxonomy" id="546364"/>
    <lineage>
        <taxon>Bacteria</taxon>
        <taxon>Bacillati</taxon>
        <taxon>Actinomycetota</taxon>
        <taxon>Actinomycetes</taxon>
        <taxon>Pseudonocardiales</taxon>
        <taxon>Pseudonocardiaceae</taxon>
        <taxon>Amycolatopsis</taxon>
    </lineage>
</organism>
<dbReference type="Pfam" id="PF06197">
    <property type="entry name" value="DUF998"/>
    <property type="match status" value="1"/>
</dbReference>
<keyword evidence="1" id="KW-0472">Membrane</keyword>
<name>A0A1K1RT30_9PSEU</name>
<keyword evidence="1" id="KW-1133">Transmembrane helix</keyword>
<feature type="transmembrane region" description="Helical" evidence="1">
    <location>
        <begin position="65"/>
        <end position="87"/>
    </location>
</feature>
<reference evidence="3" key="1">
    <citation type="submission" date="2016-11" db="EMBL/GenBank/DDBJ databases">
        <authorList>
            <person name="Varghese N."/>
            <person name="Submissions S."/>
        </authorList>
    </citation>
    <scope>NUCLEOTIDE SEQUENCE [LARGE SCALE GENOMIC DNA]</scope>
    <source>
        <strain evidence="3">DSM 44671</strain>
    </source>
</reference>
<evidence type="ECO:0008006" key="4">
    <source>
        <dbReference type="Google" id="ProtNLM"/>
    </source>
</evidence>
<dbReference type="AlphaFoldDB" id="A0A1K1RT30"/>